<dbReference type="Proteomes" id="UP000078046">
    <property type="component" value="Unassembled WGS sequence"/>
</dbReference>
<dbReference type="InterPro" id="IPR036186">
    <property type="entry name" value="Serpin_sf"/>
</dbReference>
<feature type="domain" description="Serpin" evidence="3">
    <location>
        <begin position="1"/>
        <end position="333"/>
    </location>
</feature>
<dbReference type="Pfam" id="PF00079">
    <property type="entry name" value="Serpin"/>
    <property type="match status" value="1"/>
</dbReference>
<accession>A0A177BCA0</accession>
<dbReference type="SMART" id="SM00093">
    <property type="entry name" value="SERPIN"/>
    <property type="match status" value="1"/>
</dbReference>
<dbReference type="AlphaFoldDB" id="A0A177BCA0"/>
<name>A0A177BCA0_9BILA</name>
<dbReference type="GO" id="GO:0005615">
    <property type="term" value="C:extracellular space"/>
    <property type="evidence" value="ECO:0007669"/>
    <property type="project" value="InterPro"/>
</dbReference>
<dbReference type="InterPro" id="IPR023796">
    <property type="entry name" value="Serpin_dom"/>
</dbReference>
<dbReference type="InterPro" id="IPR042178">
    <property type="entry name" value="Serpin_sf_1"/>
</dbReference>
<comment type="caution">
    <text evidence="4">The sequence shown here is derived from an EMBL/GenBank/DDBJ whole genome shotgun (WGS) entry which is preliminary data.</text>
</comment>
<protein>
    <recommendedName>
        <fullName evidence="3">Serpin domain-containing protein</fullName>
    </recommendedName>
</protein>
<proteinExistence type="inferred from homology"/>
<dbReference type="Gene3D" id="3.30.497.10">
    <property type="entry name" value="Antithrombin, subunit I, domain 2"/>
    <property type="match status" value="1"/>
</dbReference>
<comment type="similarity">
    <text evidence="1 2">Belongs to the serpin family.</text>
</comment>
<organism evidence="4 5">
    <name type="scientific">Intoshia linei</name>
    <dbReference type="NCBI Taxonomy" id="1819745"/>
    <lineage>
        <taxon>Eukaryota</taxon>
        <taxon>Metazoa</taxon>
        <taxon>Spiralia</taxon>
        <taxon>Lophotrochozoa</taxon>
        <taxon>Mesozoa</taxon>
        <taxon>Orthonectida</taxon>
        <taxon>Rhopaluridae</taxon>
        <taxon>Intoshia</taxon>
    </lineage>
</organism>
<dbReference type="InterPro" id="IPR000215">
    <property type="entry name" value="Serpin_fam"/>
</dbReference>
<evidence type="ECO:0000259" key="3">
    <source>
        <dbReference type="SMART" id="SM00093"/>
    </source>
</evidence>
<dbReference type="EMBL" id="LWCA01000081">
    <property type="protein sequence ID" value="OAF71094.1"/>
    <property type="molecule type" value="Genomic_DNA"/>
</dbReference>
<keyword evidence="5" id="KW-1185">Reference proteome</keyword>
<dbReference type="GO" id="GO:0004867">
    <property type="term" value="F:serine-type endopeptidase inhibitor activity"/>
    <property type="evidence" value="ECO:0007669"/>
    <property type="project" value="InterPro"/>
</dbReference>
<dbReference type="PANTHER" id="PTHR11461:SF211">
    <property type="entry name" value="GH10112P-RELATED"/>
    <property type="match status" value="1"/>
</dbReference>
<dbReference type="SUPFAM" id="SSF56574">
    <property type="entry name" value="Serpins"/>
    <property type="match status" value="1"/>
</dbReference>
<evidence type="ECO:0000256" key="1">
    <source>
        <dbReference type="ARBA" id="ARBA00009500"/>
    </source>
</evidence>
<dbReference type="PANTHER" id="PTHR11461">
    <property type="entry name" value="SERINE PROTEASE INHIBITOR, SERPIN"/>
    <property type="match status" value="1"/>
</dbReference>
<sequence>MSIYDDLMKINVDKRKGVNLLFSPVAMEVILKMIDSNLSESNNPFLKYKNFKDSTKYANFYEYLKKNQDVNKFIKMGTKVFYSHETKLKDNVDKIVDDALLTRNDYEMINFGNDRIGEIITNYVYHVTAKRIDSTFFMHPLWKEVRIFVINALQLSIPFNCGFEKCASEKFYLFNNKEINVQMMSCNKKIKLIKYEKKIIVQIPLSVENFNMVIVLSKDSKYVFNTSEVLNAVEKEKEFKNIALYLPIFSLDSNINIEQSLIDIGFKGLFGSMASNLLNSSEQLYISSIMHMTNMNLGINGINTMEKKGECKVNMDEKFCVNSPFYCLVYYLPKSQNAEPIVLQYAYINKP</sequence>
<evidence type="ECO:0000256" key="2">
    <source>
        <dbReference type="RuleBase" id="RU000411"/>
    </source>
</evidence>
<gene>
    <name evidence="4" type="ORF">A3Q56_01129</name>
</gene>
<evidence type="ECO:0000313" key="5">
    <source>
        <dbReference type="Proteomes" id="UP000078046"/>
    </source>
</evidence>
<dbReference type="InterPro" id="IPR042185">
    <property type="entry name" value="Serpin_sf_2"/>
</dbReference>
<dbReference type="OrthoDB" id="671595at2759"/>
<dbReference type="Gene3D" id="2.30.39.10">
    <property type="entry name" value="Alpha-1-antitrypsin, domain 1"/>
    <property type="match status" value="1"/>
</dbReference>
<evidence type="ECO:0000313" key="4">
    <source>
        <dbReference type="EMBL" id="OAF71094.1"/>
    </source>
</evidence>
<reference evidence="4 5" key="1">
    <citation type="submission" date="2016-04" db="EMBL/GenBank/DDBJ databases">
        <title>The genome of Intoshia linei affirms orthonectids as highly simplified spiralians.</title>
        <authorList>
            <person name="Mikhailov K.V."/>
            <person name="Slusarev G.S."/>
            <person name="Nikitin M.A."/>
            <person name="Logacheva M.D."/>
            <person name="Penin A."/>
            <person name="Aleoshin V."/>
            <person name="Panchin Y.V."/>
        </authorList>
    </citation>
    <scope>NUCLEOTIDE SEQUENCE [LARGE SCALE GENOMIC DNA]</scope>
    <source>
        <strain evidence="4">Intl2013</strain>
        <tissue evidence="4">Whole animal</tissue>
    </source>
</reference>